<comment type="caution">
    <text evidence="8">The sequence shown here is derived from an EMBL/GenBank/DDBJ whole genome shotgun (WGS) entry which is preliminary data.</text>
</comment>
<dbReference type="InterPro" id="IPR051104">
    <property type="entry name" value="FAD_monoxygenase"/>
</dbReference>
<evidence type="ECO:0000313" key="8">
    <source>
        <dbReference type="EMBL" id="KAK7755590.1"/>
    </source>
</evidence>
<dbReference type="Pfam" id="PF01494">
    <property type="entry name" value="FAD_binding_3"/>
    <property type="match status" value="1"/>
</dbReference>
<evidence type="ECO:0000256" key="3">
    <source>
        <dbReference type="ARBA" id="ARBA00022630"/>
    </source>
</evidence>
<keyword evidence="3" id="KW-0285">Flavoprotein</keyword>
<evidence type="ECO:0000259" key="7">
    <source>
        <dbReference type="Pfam" id="PF01494"/>
    </source>
</evidence>
<evidence type="ECO:0000256" key="6">
    <source>
        <dbReference type="SAM" id="Phobius"/>
    </source>
</evidence>
<dbReference type="InterPro" id="IPR002938">
    <property type="entry name" value="FAD-bd"/>
</dbReference>
<dbReference type="PRINTS" id="PR00420">
    <property type="entry name" value="RNGMNOXGNASE"/>
</dbReference>
<evidence type="ECO:0000256" key="4">
    <source>
        <dbReference type="ARBA" id="ARBA00022827"/>
    </source>
</evidence>
<comment type="pathway">
    <text evidence="1">Secondary metabolite biosynthesis.</text>
</comment>
<protein>
    <recommendedName>
        <fullName evidence="7">FAD-binding domain-containing protein</fullName>
    </recommendedName>
</protein>
<dbReference type="Gene3D" id="3.50.50.60">
    <property type="entry name" value="FAD/NAD(P)-binding domain"/>
    <property type="match status" value="1"/>
</dbReference>
<dbReference type="SUPFAM" id="SSF54373">
    <property type="entry name" value="FAD-linked reductases, C-terminal domain"/>
    <property type="match status" value="1"/>
</dbReference>
<keyword evidence="6" id="KW-0472">Membrane</keyword>
<feature type="transmembrane region" description="Helical" evidence="6">
    <location>
        <begin position="12"/>
        <end position="29"/>
    </location>
</feature>
<keyword evidence="9" id="KW-1185">Reference proteome</keyword>
<dbReference type="SUPFAM" id="SSF51905">
    <property type="entry name" value="FAD/NAD(P)-binding domain"/>
    <property type="match status" value="1"/>
</dbReference>
<sequence>MASDTNTPKFHIAIVGGGIAGITLAIALMKHNISCAIYEQGHAFSEIGAGVAFSPNAVWAMKICDKTIHTAFEKVATHNQWPSKKNVFFDFIDGTTKSIAEPPATVFSLTNEQGANSVHRADFMEEMAQLVPGEIAHFRKHLDDIAEDPSTGKLRLKFHDGTVAEADAVVGCDGIKSRTRAVLFGDDHPSAHPTYTHKYAYRAVVPMEKAVEVIGDERAQNASLWMGPKSHVLTFPITQGKTFNLVAFQTDEGEWPSSNKLTLPAHKTDALRDFKNFGPAVLRELELTNEDIDRWAIFDLGDHPVPSFYKGRICISGDAAHATSPHHGAGAGFCIEDSAVLSSLLADERVRSHRDLEAVFAAFDAARRERAQWLVQDSRRTGELYEWNAEGAGKDLKKIEDELRNSYAVIWNYDMDKAVEDAKAELGSRLKT</sequence>
<dbReference type="Proteomes" id="UP001320420">
    <property type="component" value="Unassembled WGS sequence"/>
</dbReference>
<gene>
    <name evidence="8" type="ORF">SLS62_002525</name>
</gene>
<dbReference type="InterPro" id="IPR036188">
    <property type="entry name" value="FAD/NAD-bd_sf"/>
</dbReference>
<dbReference type="GO" id="GO:0016491">
    <property type="term" value="F:oxidoreductase activity"/>
    <property type="evidence" value="ECO:0007669"/>
    <property type="project" value="UniProtKB-KW"/>
</dbReference>
<evidence type="ECO:0000313" key="9">
    <source>
        <dbReference type="Proteomes" id="UP001320420"/>
    </source>
</evidence>
<name>A0AAN9V0B2_9PEZI</name>
<keyword evidence="4" id="KW-0274">FAD</keyword>
<reference evidence="8 9" key="1">
    <citation type="submission" date="2024-02" db="EMBL/GenBank/DDBJ databases">
        <title>De novo assembly and annotation of 12 fungi associated with fruit tree decline syndrome in Ontario, Canada.</title>
        <authorList>
            <person name="Sulman M."/>
            <person name="Ellouze W."/>
            <person name="Ilyukhin E."/>
        </authorList>
    </citation>
    <scope>NUCLEOTIDE SEQUENCE [LARGE SCALE GENOMIC DNA]</scope>
    <source>
        <strain evidence="8 9">M11/M66-122</strain>
    </source>
</reference>
<evidence type="ECO:0000256" key="1">
    <source>
        <dbReference type="ARBA" id="ARBA00005179"/>
    </source>
</evidence>
<comment type="similarity">
    <text evidence="2">Belongs to the paxM FAD-dependent monooxygenase family.</text>
</comment>
<keyword evidence="6" id="KW-1133">Transmembrane helix</keyword>
<dbReference type="AlphaFoldDB" id="A0AAN9V0B2"/>
<dbReference type="FunFam" id="3.50.50.60:FF:000153">
    <property type="entry name" value="Salicylate hydroxylase, putative"/>
    <property type="match status" value="1"/>
</dbReference>
<dbReference type="EMBL" id="JAKJXP020000012">
    <property type="protein sequence ID" value="KAK7755590.1"/>
    <property type="molecule type" value="Genomic_DNA"/>
</dbReference>
<dbReference type="PANTHER" id="PTHR46720">
    <property type="entry name" value="HYDROXYLASE, PUTATIVE (AFU_ORTHOLOGUE AFUA_3G01460)-RELATED"/>
    <property type="match status" value="1"/>
</dbReference>
<keyword evidence="6" id="KW-0812">Transmembrane</keyword>
<proteinExistence type="inferred from homology"/>
<feature type="domain" description="FAD-binding" evidence="7">
    <location>
        <begin position="11"/>
        <end position="376"/>
    </location>
</feature>
<keyword evidence="5" id="KW-0560">Oxidoreductase</keyword>
<evidence type="ECO:0000256" key="2">
    <source>
        <dbReference type="ARBA" id="ARBA00007992"/>
    </source>
</evidence>
<dbReference type="PANTHER" id="PTHR46720:SF3">
    <property type="entry name" value="FAD-BINDING DOMAIN-CONTAINING PROTEIN-RELATED"/>
    <property type="match status" value="1"/>
</dbReference>
<evidence type="ECO:0000256" key="5">
    <source>
        <dbReference type="ARBA" id="ARBA00023002"/>
    </source>
</evidence>
<organism evidence="8 9">
    <name type="scientific">Diatrype stigma</name>
    <dbReference type="NCBI Taxonomy" id="117547"/>
    <lineage>
        <taxon>Eukaryota</taxon>
        <taxon>Fungi</taxon>
        <taxon>Dikarya</taxon>
        <taxon>Ascomycota</taxon>
        <taxon>Pezizomycotina</taxon>
        <taxon>Sordariomycetes</taxon>
        <taxon>Xylariomycetidae</taxon>
        <taxon>Xylariales</taxon>
        <taxon>Diatrypaceae</taxon>
        <taxon>Diatrype</taxon>
    </lineage>
</organism>
<dbReference type="GO" id="GO:0044550">
    <property type="term" value="P:secondary metabolite biosynthetic process"/>
    <property type="evidence" value="ECO:0007669"/>
    <property type="project" value="UniProtKB-ARBA"/>
</dbReference>
<dbReference type="GO" id="GO:0071949">
    <property type="term" value="F:FAD binding"/>
    <property type="evidence" value="ECO:0007669"/>
    <property type="project" value="InterPro"/>
</dbReference>
<accession>A0AAN9V0B2</accession>